<dbReference type="GO" id="GO:0004040">
    <property type="term" value="F:amidase activity"/>
    <property type="evidence" value="ECO:0007669"/>
    <property type="project" value="UniProtKB-EC"/>
</dbReference>
<accession>A0ABS4DUR2</accession>
<dbReference type="EMBL" id="JAGGJU010000002">
    <property type="protein sequence ID" value="MBP1849435.1"/>
    <property type="molecule type" value="Genomic_DNA"/>
</dbReference>
<proteinExistence type="predicted"/>
<dbReference type="PANTHER" id="PTHR46310:SF7">
    <property type="entry name" value="AMIDASE 1"/>
    <property type="match status" value="1"/>
</dbReference>
<dbReference type="PROSITE" id="PS00571">
    <property type="entry name" value="AMIDASES"/>
    <property type="match status" value="1"/>
</dbReference>
<keyword evidence="3" id="KW-1185">Reference proteome</keyword>
<feature type="domain" description="Amidase" evidence="1">
    <location>
        <begin position="24"/>
        <end position="199"/>
    </location>
</feature>
<gene>
    <name evidence="2" type="ORF">J2Z17_000856</name>
</gene>
<protein>
    <submittedName>
        <fullName evidence="2">Amidase</fullName>
        <ecNumber evidence="2">3.5.1.4</ecNumber>
    </submittedName>
</protein>
<dbReference type="Gene3D" id="3.90.1300.10">
    <property type="entry name" value="Amidase signature (AS) domain"/>
    <property type="match status" value="1"/>
</dbReference>
<dbReference type="InterPro" id="IPR020556">
    <property type="entry name" value="Amidase_CS"/>
</dbReference>
<feature type="domain" description="Amidase" evidence="1">
    <location>
        <begin position="287"/>
        <end position="381"/>
    </location>
</feature>
<dbReference type="EC" id="3.5.1.4" evidence="2"/>
<dbReference type="PANTHER" id="PTHR46310">
    <property type="entry name" value="AMIDASE 1"/>
    <property type="match status" value="1"/>
</dbReference>
<dbReference type="Pfam" id="PF01425">
    <property type="entry name" value="Amidase"/>
    <property type="match status" value="2"/>
</dbReference>
<sequence length="393" mass="40297">MPAPLDLPSVDAFLPYPAADVGCAETGPLAGCTLAVKDLFDVAGYPTGCGSPLVLAASGTKDKTAPAVQTLLDAGARFVGKTHTDELAWALYGVNPHFGTPRNPAAPDRIPGGSSSGSASAVAAGLADIGLGTDTGGSIRAPASFCGLWGLRPTHGRISLYRCMELAARFDTCGFLTRDGDLLAQTAAVLLGEDRTPLPDAPRLVLAADMAARLGPSQRALFDRTFAGLEMAEANVYGAIGPDGLYQAFRTLQAADARHFVVPLIARTGMPLGGGLDARYAFAMSLTDADVAKADAVQTVFTSHMEGLLGSFSVLVAPAVPDAAFRRDAPPEIFENFRHAAMTLLSVAGMAGLPQVVMPAGLIGGAPFGVSLIGPRGSDLSLIALAIRLAARG</sequence>
<evidence type="ECO:0000313" key="3">
    <source>
        <dbReference type="Proteomes" id="UP000759443"/>
    </source>
</evidence>
<evidence type="ECO:0000259" key="1">
    <source>
        <dbReference type="Pfam" id="PF01425"/>
    </source>
</evidence>
<dbReference type="InterPro" id="IPR036928">
    <property type="entry name" value="AS_sf"/>
</dbReference>
<dbReference type="Proteomes" id="UP000759443">
    <property type="component" value="Unassembled WGS sequence"/>
</dbReference>
<dbReference type="SUPFAM" id="SSF75304">
    <property type="entry name" value="Amidase signature (AS) enzymes"/>
    <property type="match status" value="1"/>
</dbReference>
<dbReference type="InterPro" id="IPR023631">
    <property type="entry name" value="Amidase_dom"/>
</dbReference>
<organism evidence="2 3">
    <name type="scientific">Rhizobium halophytocola</name>
    <dbReference type="NCBI Taxonomy" id="735519"/>
    <lineage>
        <taxon>Bacteria</taxon>
        <taxon>Pseudomonadati</taxon>
        <taxon>Pseudomonadota</taxon>
        <taxon>Alphaproteobacteria</taxon>
        <taxon>Hyphomicrobiales</taxon>
        <taxon>Rhizobiaceae</taxon>
        <taxon>Rhizobium/Agrobacterium group</taxon>
        <taxon>Rhizobium</taxon>
    </lineage>
</organism>
<keyword evidence="2" id="KW-0378">Hydrolase</keyword>
<reference evidence="2 3" key="1">
    <citation type="submission" date="2021-03" db="EMBL/GenBank/DDBJ databases">
        <title>Genomic Encyclopedia of Type Strains, Phase IV (KMG-IV): sequencing the most valuable type-strain genomes for metagenomic binning, comparative biology and taxonomic classification.</title>
        <authorList>
            <person name="Goeker M."/>
        </authorList>
    </citation>
    <scope>NUCLEOTIDE SEQUENCE [LARGE SCALE GENOMIC DNA]</scope>
    <source>
        <strain evidence="2 3">DSM 21600</strain>
    </source>
</reference>
<name>A0ABS4DUR2_9HYPH</name>
<evidence type="ECO:0000313" key="2">
    <source>
        <dbReference type="EMBL" id="MBP1849435.1"/>
    </source>
</evidence>
<dbReference type="RefSeq" id="WP_209942526.1">
    <property type="nucleotide sequence ID" value="NZ_JAGGJU010000002.1"/>
</dbReference>
<dbReference type="NCBIfam" id="NF006169">
    <property type="entry name" value="PRK08310.1"/>
    <property type="match status" value="1"/>
</dbReference>
<comment type="caution">
    <text evidence="2">The sequence shown here is derived from an EMBL/GenBank/DDBJ whole genome shotgun (WGS) entry which is preliminary data.</text>
</comment>